<accession>A0A5E6Y1S0</accession>
<proteinExistence type="predicted"/>
<sequence length="168" mass="18393">MECTYLDPDHNTDDPCRLSKVTHDHSSYNDLTPDWMQYDLNGFLTSDGAGRTFESAGSVLEGYLSRVVVKGQDPKSSSYQYDGMNRLIKQDDVSLYYRGSKLVNQVESNNINNGVRLLSGPGGNLAQVRTGTNPNTWLSGIDANGSVLSVENGSTQVKLVYGPYGEQS</sequence>
<dbReference type="AlphaFoldDB" id="A0A5E6Y1S0"/>
<dbReference type="RefSeq" id="WP_150652989.1">
    <property type="nucleotide sequence ID" value="NZ_CABVHJ010000041.1"/>
</dbReference>
<protein>
    <submittedName>
        <fullName evidence="1">Uncharacterized protein</fullName>
    </submittedName>
</protein>
<evidence type="ECO:0000313" key="2">
    <source>
        <dbReference type="Proteomes" id="UP000327167"/>
    </source>
</evidence>
<evidence type="ECO:0000313" key="1">
    <source>
        <dbReference type="EMBL" id="VVN47772.1"/>
    </source>
</evidence>
<name>A0A5E6Y1S0_PSEFL</name>
<gene>
    <name evidence="1" type="ORF">PS655_06009</name>
</gene>
<reference evidence="1 2" key="1">
    <citation type="submission" date="2019-09" db="EMBL/GenBank/DDBJ databases">
        <authorList>
            <person name="Chandra G."/>
            <person name="Truman W A."/>
        </authorList>
    </citation>
    <scope>NUCLEOTIDE SEQUENCE [LARGE SCALE GENOMIC DNA]</scope>
    <source>
        <strain evidence="1">PS655</strain>
    </source>
</reference>
<organism evidence="1 2">
    <name type="scientific">Pseudomonas fluorescens</name>
    <dbReference type="NCBI Taxonomy" id="294"/>
    <lineage>
        <taxon>Bacteria</taxon>
        <taxon>Pseudomonadati</taxon>
        <taxon>Pseudomonadota</taxon>
        <taxon>Gammaproteobacteria</taxon>
        <taxon>Pseudomonadales</taxon>
        <taxon>Pseudomonadaceae</taxon>
        <taxon>Pseudomonas</taxon>
    </lineage>
</organism>
<dbReference type="Gene3D" id="2.180.10.10">
    <property type="entry name" value="RHS repeat-associated core"/>
    <property type="match status" value="1"/>
</dbReference>
<dbReference type="EMBL" id="CABVHJ010000041">
    <property type="protein sequence ID" value="VVN47772.1"/>
    <property type="molecule type" value="Genomic_DNA"/>
</dbReference>
<dbReference type="Proteomes" id="UP000327167">
    <property type="component" value="Unassembled WGS sequence"/>
</dbReference>